<dbReference type="GO" id="GO:0003824">
    <property type="term" value="F:catalytic activity"/>
    <property type="evidence" value="ECO:0007669"/>
    <property type="project" value="InterPro"/>
</dbReference>
<dbReference type="PANTHER" id="PTHR33776">
    <property type="entry name" value="ENDO/EXONUCLEASE/PHOSPHATASE DOMAIN-CONTAINING PROTEIN"/>
    <property type="match status" value="1"/>
</dbReference>
<dbReference type="Pfam" id="PF14529">
    <property type="entry name" value="Exo_endo_phos_2"/>
    <property type="match status" value="1"/>
</dbReference>
<accession>A0A090X8T6</accession>
<evidence type="ECO:0000313" key="2">
    <source>
        <dbReference type="EMBL" id="JAC92164.1"/>
    </source>
</evidence>
<dbReference type="AlphaFoldDB" id="A0A090X8T6"/>
<name>A0A090X8T6_IXORI</name>
<protein>
    <submittedName>
        <fullName evidence="2">Putative tick transposon</fullName>
    </submittedName>
</protein>
<dbReference type="EMBL" id="GBIH01002546">
    <property type="protein sequence ID" value="JAC92164.1"/>
    <property type="molecule type" value="mRNA"/>
</dbReference>
<proteinExistence type="evidence at transcript level"/>
<evidence type="ECO:0000259" key="1">
    <source>
        <dbReference type="Pfam" id="PF14529"/>
    </source>
</evidence>
<feature type="non-terminal residue" evidence="2">
    <location>
        <position position="1"/>
    </location>
</feature>
<dbReference type="SUPFAM" id="SSF56219">
    <property type="entry name" value="DNase I-like"/>
    <property type="match status" value="1"/>
</dbReference>
<dbReference type="Gene3D" id="3.60.10.10">
    <property type="entry name" value="Endonuclease/exonuclease/phosphatase"/>
    <property type="match status" value="1"/>
</dbReference>
<reference evidence="2" key="1">
    <citation type="journal article" date="2015" name="PLoS Negl. Trop. Dis.">
        <title>Deep Sequencing Analysis of the Ixodes ricinus Haemocytome.</title>
        <authorList>
            <person name="Kotsyfakis M."/>
            <person name="Kopacek P."/>
            <person name="Franta Z."/>
            <person name="Pedra J.H."/>
            <person name="Ribeiro J.M."/>
        </authorList>
    </citation>
    <scope>NUCLEOTIDE SEQUENCE</scope>
</reference>
<sequence>RSVKKGGGVSLYYKSNMVCSVISEYTCVCSDVECLLVKCRNYIIAIVYRPPSGSPSVFLEFLESIFQYSSDSKLPVILVGDFNINLMLSDSWQLEFLDLVQSNGFENIIDMPTRVTSDTETLIDLCITNVITNDIVSGVMTIDLSDHLPLFCFVPCENISCNETNISSPYCRDIND</sequence>
<dbReference type="InterPro" id="IPR036691">
    <property type="entry name" value="Endo/exonu/phosph_ase_sf"/>
</dbReference>
<feature type="domain" description="Endonuclease/exonuclease/phosphatase" evidence="1">
    <location>
        <begin position="43"/>
        <end position="150"/>
    </location>
</feature>
<dbReference type="InterPro" id="IPR005135">
    <property type="entry name" value="Endo/exonuclease/phosphatase"/>
</dbReference>
<dbReference type="PANTHER" id="PTHR33776:SF4">
    <property type="entry name" value="ENDONUCLEASE_EXONUCLEASE_PHOSPHATASE DOMAIN-CONTAINING PROTEIN"/>
    <property type="match status" value="1"/>
</dbReference>
<organism evidence="2">
    <name type="scientific">Ixodes ricinus</name>
    <name type="common">Common tick</name>
    <name type="synonym">Acarus ricinus</name>
    <dbReference type="NCBI Taxonomy" id="34613"/>
    <lineage>
        <taxon>Eukaryota</taxon>
        <taxon>Metazoa</taxon>
        <taxon>Ecdysozoa</taxon>
        <taxon>Arthropoda</taxon>
        <taxon>Chelicerata</taxon>
        <taxon>Arachnida</taxon>
        <taxon>Acari</taxon>
        <taxon>Parasitiformes</taxon>
        <taxon>Ixodida</taxon>
        <taxon>Ixodoidea</taxon>
        <taxon>Ixodidae</taxon>
        <taxon>Ixodinae</taxon>
        <taxon>Ixodes</taxon>
    </lineage>
</organism>